<feature type="chain" id="PRO_5042980650" evidence="1">
    <location>
        <begin position="20"/>
        <end position="132"/>
    </location>
</feature>
<proteinExistence type="predicted"/>
<keyword evidence="3" id="KW-1185">Reference proteome</keyword>
<reference evidence="2 3" key="1">
    <citation type="submission" date="2024-01" db="EMBL/GenBank/DDBJ databases">
        <title>The genome of the rayed Mediterranean limpet Patella caerulea (Linnaeus, 1758).</title>
        <authorList>
            <person name="Anh-Thu Weber A."/>
            <person name="Halstead-Nussloch G."/>
        </authorList>
    </citation>
    <scope>NUCLEOTIDE SEQUENCE [LARGE SCALE GENOMIC DNA]</scope>
    <source>
        <strain evidence="2">AATW-2023a</strain>
        <tissue evidence="2">Whole specimen</tissue>
    </source>
</reference>
<evidence type="ECO:0000313" key="3">
    <source>
        <dbReference type="Proteomes" id="UP001347796"/>
    </source>
</evidence>
<comment type="caution">
    <text evidence="2">The sequence shown here is derived from an EMBL/GenBank/DDBJ whole genome shotgun (WGS) entry which is preliminary data.</text>
</comment>
<dbReference type="EMBL" id="JAZGQO010000002">
    <property type="protein sequence ID" value="KAK6192877.1"/>
    <property type="molecule type" value="Genomic_DNA"/>
</dbReference>
<organism evidence="2 3">
    <name type="scientific">Patella caerulea</name>
    <name type="common">Rayed Mediterranean limpet</name>
    <dbReference type="NCBI Taxonomy" id="87958"/>
    <lineage>
        <taxon>Eukaryota</taxon>
        <taxon>Metazoa</taxon>
        <taxon>Spiralia</taxon>
        <taxon>Lophotrochozoa</taxon>
        <taxon>Mollusca</taxon>
        <taxon>Gastropoda</taxon>
        <taxon>Patellogastropoda</taxon>
        <taxon>Patelloidea</taxon>
        <taxon>Patellidae</taxon>
        <taxon>Patella</taxon>
    </lineage>
</organism>
<evidence type="ECO:0000256" key="1">
    <source>
        <dbReference type="SAM" id="SignalP"/>
    </source>
</evidence>
<name>A0AAN8K9N1_PATCE</name>
<gene>
    <name evidence="2" type="ORF">SNE40_004274</name>
</gene>
<feature type="signal peptide" evidence="1">
    <location>
        <begin position="1"/>
        <end position="19"/>
    </location>
</feature>
<accession>A0AAN8K9N1</accession>
<keyword evidence="1" id="KW-0732">Signal</keyword>
<dbReference type="Proteomes" id="UP001347796">
    <property type="component" value="Unassembled WGS sequence"/>
</dbReference>
<evidence type="ECO:0000313" key="2">
    <source>
        <dbReference type="EMBL" id="KAK6192877.1"/>
    </source>
</evidence>
<dbReference type="AlphaFoldDB" id="A0AAN8K9N1"/>
<protein>
    <submittedName>
        <fullName evidence="2">Uncharacterized protein</fullName>
    </submittedName>
</protein>
<sequence>MAINIICIIIVTFITVVDGDYVYGCYRPPGSTCSNHTVSCGTLEHIAIYTLTCFTKPSNVTCPLLQDEDDCKTSVCCKFGSGDKFTGLNQQDRLLILKKCVYEQSCSFNSPYSSSTGYDYIQYRFFCKAGKK</sequence>